<organism evidence="4">
    <name type="scientific">viral metagenome</name>
    <dbReference type="NCBI Taxonomy" id="1070528"/>
    <lineage>
        <taxon>unclassified sequences</taxon>
        <taxon>metagenomes</taxon>
        <taxon>organismal metagenomes</taxon>
    </lineage>
</organism>
<protein>
    <submittedName>
        <fullName evidence="4">Uncharacterized protein</fullName>
    </submittedName>
</protein>
<evidence type="ECO:0000256" key="2">
    <source>
        <dbReference type="SAM" id="MobiDB-lite"/>
    </source>
</evidence>
<evidence type="ECO:0000256" key="3">
    <source>
        <dbReference type="SAM" id="Phobius"/>
    </source>
</evidence>
<name>A0A6C0CPN6_9ZZZZ</name>
<feature type="region of interest" description="Disordered" evidence="2">
    <location>
        <begin position="82"/>
        <end position="114"/>
    </location>
</feature>
<keyword evidence="3" id="KW-1133">Transmembrane helix</keyword>
<feature type="compositionally biased region" description="Basic and acidic residues" evidence="2">
    <location>
        <begin position="83"/>
        <end position="99"/>
    </location>
</feature>
<reference evidence="4" key="1">
    <citation type="journal article" date="2020" name="Nature">
        <title>Giant virus diversity and host interactions through global metagenomics.</title>
        <authorList>
            <person name="Schulz F."/>
            <person name="Roux S."/>
            <person name="Paez-Espino D."/>
            <person name="Jungbluth S."/>
            <person name="Walsh D.A."/>
            <person name="Denef V.J."/>
            <person name="McMahon K.D."/>
            <person name="Konstantinidis K.T."/>
            <person name="Eloe-Fadrosh E.A."/>
            <person name="Kyrpides N.C."/>
            <person name="Woyke T."/>
        </authorList>
    </citation>
    <scope>NUCLEOTIDE SEQUENCE</scope>
    <source>
        <strain evidence="4">GVMAG-M-3300021425-14</strain>
    </source>
</reference>
<keyword evidence="3" id="KW-0472">Membrane</keyword>
<dbReference type="EMBL" id="MN739464">
    <property type="protein sequence ID" value="QHT06092.1"/>
    <property type="molecule type" value="Genomic_DNA"/>
</dbReference>
<dbReference type="AlphaFoldDB" id="A0A6C0CPN6"/>
<keyword evidence="3" id="KW-0812">Transmembrane</keyword>
<evidence type="ECO:0000313" key="4">
    <source>
        <dbReference type="EMBL" id="QHT06092.1"/>
    </source>
</evidence>
<feature type="coiled-coil region" evidence="1">
    <location>
        <begin position="174"/>
        <end position="204"/>
    </location>
</feature>
<keyword evidence="1" id="KW-0175">Coiled coil</keyword>
<sequence>MKYIGELALLSILIVLFYQKENFLTSHVRNNRSTFLLVVVGLILFLGSYQKYNMCFILAFIVVVLISNTVEGNKTLAQMENTARNKEGEYPPTGKEFKNEAAPGQPLNQTPEDFKKDRKYEKDLAEEFTNLNPMELSSINMVDNDRTLKLNALKNSEVAKTNSNEISNGVVNDVKDVLERIKRLELLQEEAEAAEFEDDEEEDEDY</sequence>
<feature type="transmembrane region" description="Helical" evidence="3">
    <location>
        <begin position="35"/>
        <end position="66"/>
    </location>
</feature>
<proteinExistence type="predicted"/>
<evidence type="ECO:0000256" key="1">
    <source>
        <dbReference type="SAM" id="Coils"/>
    </source>
</evidence>
<accession>A0A6C0CPN6</accession>